<evidence type="ECO:0000313" key="2">
    <source>
        <dbReference type="EMBL" id="CAG9322394.1"/>
    </source>
</evidence>
<gene>
    <name evidence="2" type="ORF">BSTOLATCC_MIC31529</name>
</gene>
<name>A0AAU9JE99_9CILI</name>
<keyword evidence="3" id="KW-1185">Reference proteome</keyword>
<dbReference type="AlphaFoldDB" id="A0AAU9JE99"/>
<proteinExistence type="predicted"/>
<feature type="compositionally biased region" description="Basic residues" evidence="1">
    <location>
        <begin position="13"/>
        <end position="26"/>
    </location>
</feature>
<organism evidence="2 3">
    <name type="scientific">Blepharisma stoltei</name>
    <dbReference type="NCBI Taxonomy" id="1481888"/>
    <lineage>
        <taxon>Eukaryota</taxon>
        <taxon>Sar</taxon>
        <taxon>Alveolata</taxon>
        <taxon>Ciliophora</taxon>
        <taxon>Postciliodesmatophora</taxon>
        <taxon>Heterotrichea</taxon>
        <taxon>Heterotrichida</taxon>
        <taxon>Blepharismidae</taxon>
        <taxon>Blepharisma</taxon>
    </lineage>
</organism>
<dbReference type="EMBL" id="CAJZBQ010000032">
    <property type="protein sequence ID" value="CAG9322394.1"/>
    <property type="molecule type" value="Genomic_DNA"/>
</dbReference>
<reference evidence="2" key="1">
    <citation type="submission" date="2021-09" db="EMBL/GenBank/DDBJ databases">
        <authorList>
            <consortium name="AG Swart"/>
            <person name="Singh M."/>
            <person name="Singh A."/>
            <person name="Seah K."/>
            <person name="Emmerich C."/>
        </authorList>
    </citation>
    <scope>NUCLEOTIDE SEQUENCE</scope>
    <source>
        <strain evidence="2">ATCC30299</strain>
    </source>
</reference>
<comment type="caution">
    <text evidence="2">The sequence shown here is derived from an EMBL/GenBank/DDBJ whole genome shotgun (WGS) entry which is preliminary data.</text>
</comment>
<evidence type="ECO:0000256" key="1">
    <source>
        <dbReference type="SAM" id="MobiDB-lite"/>
    </source>
</evidence>
<feature type="region of interest" description="Disordered" evidence="1">
    <location>
        <begin position="1"/>
        <end position="32"/>
    </location>
</feature>
<dbReference type="Proteomes" id="UP001162131">
    <property type="component" value="Unassembled WGS sequence"/>
</dbReference>
<sequence>MFPAEFSNDPSKRNRGRPPKGPVKKIKREDDVCSNTEEVEDAKTNINQYDDMHREFIQFGMSQTSQLILRRIVQHPAVPSDRRCQPLLRLLLGTMQDLDLNEIETALWAIYLEKIGWADNEPSLHFLICYAAFAAKSYLNDDIRPYEAFLSGKIDNFQKNYEKFVNKYNVTLEVVSKDINKRFRELSRPILASKSPSIIDYNFYVDDILSLSPPYHSDSSKLIKELTENKEIMRVYKAYKNKEKIIVKKARKCKTKPLPEIPVLEKLDSVLSTIIEEPIRSESEGAENKKDSTVYVSPILFHRIDSLCNDYANNEFTPISSPPLLLKRNSLLNRLSNA</sequence>
<protein>
    <submittedName>
        <fullName evidence="2">Uncharacterized protein</fullName>
    </submittedName>
</protein>
<evidence type="ECO:0000313" key="3">
    <source>
        <dbReference type="Proteomes" id="UP001162131"/>
    </source>
</evidence>
<accession>A0AAU9JE99</accession>